<protein>
    <submittedName>
        <fullName evidence="2">Uncharacterized protein</fullName>
    </submittedName>
</protein>
<organism evidence="2">
    <name type="scientific">Myoviridae sp. cte0t5</name>
    <dbReference type="NCBI Taxonomy" id="2823549"/>
    <lineage>
        <taxon>Viruses</taxon>
        <taxon>Duplodnaviria</taxon>
        <taxon>Heunggongvirae</taxon>
        <taxon>Uroviricota</taxon>
        <taxon>Caudoviricetes</taxon>
    </lineage>
</organism>
<accession>A0A8S5LH89</accession>
<sequence length="32" mass="3766">MNNVTVLRLQRPQEFDTPRARARPHTHSRPSP</sequence>
<reference evidence="2" key="1">
    <citation type="journal article" date="2021" name="Proc. Natl. Acad. Sci. U.S.A.">
        <title>A Catalog of Tens of Thousands of Viruses from Human Metagenomes Reveals Hidden Associations with Chronic Diseases.</title>
        <authorList>
            <person name="Tisza M.J."/>
            <person name="Buck C.B."/>
        </authorList>
    </citation>
    <scope>NUCLEOTIDE SEQUENCE</scope>
    <source>
        <strain evidence="2">Cte0t5</strain>
    </source>
</reference>
<proteinExistence type="predicted"/>
<name>A0A8S5LH89_9CAUD</name>
<feature type="compositionally biased region" description="Basic residues" evidence="1">
    <location>
        <begin position="20"/>
        <end position="32"/>
    </location>
</feature>
<evidence type="ECO:0000313" key="2">
    <source>
        <dbReference type="EMBL" id="DAD69263.1"/>
    </source>
</evidence>
<dbReference type="EMBL" id="BK014717">
    <property type="protein sequence ID" value="DAD69263.1"/>
    <property type="molecule type" value="Genomic_DNA"/>
</dbReference>
<feature type="region of interest" description="Disordered" evidence="1">
    <location>
        <begin position="1"/>
        <end position="32"/>
    </location>
</feature>
<evidence type="ECO:0000256" key="1">
    <source>
        <dbReference type="SAM" id="MobiDB-lite"/>
    </source>
</evidence>